<dbReference type="SUPFAM" id="SSF100950">
    <property type="entry name" value="NagB/RpiA/CoA transferase-like"/>
    <property type="match status" value="2"/>
</dbReference>
<sequence length="596" mass="65444">MSLWREIVARRIATLHDSAADKRMDLAAAIRRFVRPGMKINPVTMQARPQAAMYELCRQFAGTRPGFEFVSSALSGSYLQLAHLGLLRKAVVSFAGEGYPTPGPSPVTRWALERGDFELENWTMLTISQRLLAGAMGVPFLTTRSLIGSSLAEERQTAGGYAELPDPFNPGQVQGVISAYQPDIAFVHVWAADRAGNAVCFPPYQENIYGALAARQGVVLTAHQLVSTEFIRRYSHLVRIPAEIVLSVSEVPYGSHPYGNYSAGIPELRAYANDYSFMKEHREAQGSRERYDAWIREWILDSADQDAYLAKVGDERLRALHRAAEPDAWQDELELHSESLDQVRRGGNVEEMIVQASREVAKRIVDNGYKTVLAGAGQASLMCWLAAHRLREEGVEFALLAETGMYGFDPRPGDPFLTSYRNLPTCTLLTDVFEALGLHGCGGVNACMGTIGAGEIDKYGNVNSTRTATGEFLVGSGGANDIVTSAAETVVVAAQRTQTFVEKVGYVTSPGAKIRCVISTMGRFEKLDGDELVLTGYLPAAGRDREQAIAQIRRRCGWELKVADQVEALLPASEEDLALLRLFDPERFFLGKPADK</sequence>
<dbReference type="EC" id="2.8.3.12" evidence="1"/>
<keyword evidence="1" id="KW-0808">Transferase</keyword>
<dbReference type="PANTHER" id="PTHR43293:SF3">
    <property type="entry name" value="CHOLESTEROL RING-CLEAVING HYDROLASE IPDB SUBUNIT"/>
    <property type="match status" value="1"/>
</dbReference>
<dbReference type="SMART" id="SM00882">
    <property type="entry name" value="CoA_trans"/>
    <property type="match status" value="1"/>
</dbReference>
<dbReference type="RefSeq" id="WP_066918899.1">
    <property type="nucleotide sequence ID" value="NZ_CP011971.1"/>
</dbReference>
<reference evidence="1 2" key="1">
    <citation type="submission" date="2015-06" db="EMBL/GenBank/DDBJ databases">
        <title>A Comprehensive Approach to Explore the Metabolic and Phylogenetic Diversity of Bacterial Steroid Degradation in the Environment: Testosterone as an Example.</title>
        <authorList>
            <person name="Yang F.-C."/>
            <person name="Chen Y.-L."/>
            <person name="Yu C.-P."/>
            <person name="Tang S.-L."/>
            <person name="Wang P.-H."/>
            <person name="Ismail W."/>
            <person name="Wang C.-H."/>
            <person name="Yang C.-Y."/>
            <person name="Chiang Y.-R."/>
        </authorList>
    </citation>
    <scope>NUCLEOTIDE SEQUENCE [LARGE SCALE GENOMIC DNA]</scope>
    <source>
        <strain evidence="1 2">DSM 18526</strain>
    </source>
</reference>
<dbReference type="Gene3D" id="3.40.1080.10">
    <property type="entry name" value="Glutaconate Coenzyme A-transferase"/>
    <property type="match status" value="2"/>
</dbReference>
<accession>A0A127F771</accession>
<keyword evidence="2" id="KW-1185">Reference proteome</keyword>
<evidence type="ECO:0000313" key="1">
    <source>
        <dbReference type="EMBL" id="AMN46274.1"/>
    </source>
</evidence>
<organism evidence="1 2">
    <name type="scientific">Steroidobacter denitrificans</name>
    <dbReference type="NCBI Taxonomy" id="465721"/>
    <lineage>
        <taxon>Bacteria</taxon>
        <taxon>Pseudomonadati</taxon>
        <taxon>Pseudomonadota</taxon>
        <taxon>Gammaproteobacteria</taxon>
        <taxon>Steroidobacterales</taxon>
        <taxon>Steroidobacteraceae</taxon>
        <taxon>Steroidobacter</taxon>
    </lineage>
</organism>
<evidence type="ECO:0000313" key="2">
    <source>
        <dbReference type="Proteomes" id="UP000070250"/>
    </source>
</evidence>
<dbReference type="STRING" id="465721.ACG33_03960"/>
<dbReference type="PANTHER" id="PTHR43293">
    <property type="entry name" value="ACETATE COA-TRANSFERASE YDIF"/>
    <property type="match status" value="1"/>
</dbReference>
<dbReference type="InterPro" id="IPR004165">
    <property type="entry name" value="CoA_trans_fam_I"/>
</dbReference>
<dbReference type="InterPro" id="IPR037171">
    <property type="entry name" value="NagB/RpiA_transferase-like"/>
</dbReference>
<gene>
    <name evidence="1" type="ORF">ACG33_03960</name>
</gene>
<dbReference type="AlphaFoldDB" id="A0A127F771"/>
<dbReference type="OrthoDB" id="9813111at2"/>
<dbReference type="Proteomes" id="UP000070250">
    <property type="component" value="Chromosome"/>
</dbReference>
<dbReference type="EMBL" id="CP011971">
    <property type="protein sequence ID" value="AMN46274.1"/>
    <property type="molecule type" value="Genomic_DNA"/>
</dbReference>
<dbReference type="KEGG" id="sdf:ACG33_03960"/>
<name>A0A127F771_STEDE</name>
<protein>
    <submittedName>
        <fullName evidence="1">Glutaconate CoA-transferase, subunit A</fullName>
        <ecNumber evidence="1">2.8.3.12</ecNumber>
    </submittedName>
</protein>
<proteinExistence type="predicted"/>
<dbReference type="Gene3D" id="3.30.30.40">
    <property type="match status" value="1"/>
</dbReference>
<dbReference type="Pfam" id="PF01144">
    <property type="entry name" value="CoA_trans"/>
    <property type="match status" value="1"/>
</dbReference>
<dbReference type="GO" id="GO:0018730">
    <property type="term" value="F:glutaconate CoA-transferase activity"/>
    <property type="evidence" value="ECO:0007669"/>
    <property type="project" value="UniProtKB-EC"/>
</dbReference>